<comment type="subcellular location">
    <subcellularLocation>
        <location evidence="9 10">Cytoplasm</location>
    </subcellularLocation>
</comment>
<dbReference type="InterPro" id="IPR035990">
    <property type="entry name" value="TIM_sf"/>
</dbReference>
<dbReference type="FunFam" id="3.20.20.70:FF:000016">
    <property type="entry name" value="Triosephosphate isomerase"/>
    <property type="match status" value="1"/>
</dbReference>
<evidence type="ECO:0000313" key="12">
    <source>
        <dbReference type="Proteomes" id="UP000295238"/>
    </source>
</evidence>
<dbReference type="AlphaFoldDB" id="A0A4R5ULC1"/>
<keyword evidence="12" id="KW-1185">Reference proteome</keyword>
<feature type="binding site" evidence="9">
    <location>
        <begin position="12"/>
        <end position="14"/>
    </location>
    <ligand>
        <name>substrate</name>
    </ligand>
</feature>
<evidence type="ECO:0000256" key="5">
    <source>
        <dbReference type="ARBA" id="ARBA00022432"/>
    </source>
</evidence>
<comment type="pathway">
    <text evidence="2 9 10">Carbohydrate degradation; glycolysis; D-glyceraldehyde 3-phosphate from glycerone phosphate: step 1/1.</text>
</comment>
<comment type="function">
    <text evidence="9">Involved in the gluconeogenesis. Catalyzes stereospecifically the conversion of dihydroxyacetone phosphate (DHAP) to D-glyceraldehyde-3-phosphate (G3P).</text>
</comment>
<dbReference type="GO" id="GO:0046166">
    <property type="term" value="P:glyceraldehyde-3-phosphate biosynthetic process"/>
    <property type="evidence" value="ECO:0007669"/>
    <property type="project" value="TreeGrafter"/>
</dbReference>
<dbReference type="InterPro" id="IPR022896">
    <property type="entry name" value="TrioseP_Isoase_bac/euk"/>
</dbReference>
<feature type="binding site" evidence="9">
    <location>
        <position position="175"/>
    </location>
    <ligand>
        <name>substrate</name>
    </ligand>
</feature>
<dbReference type="InterPro" id="IPR000652">
    <property type="entry name" value="Triosephosphate_isomerase"/>
</dbReference>
<feature type="binding site" evidence="9">
    <location>
        <begin position="235"/>
        <end position="236"/>
    </location>
    <ligand>
        <name>substrate</name>
    </ligand>
</feature>
<evidence type="ECO:0000256" key="6">
    <source>
        <dbReference type="ARBA" id="ARBA00022490"/>
    </source>
</evidence>
<dbReference type="UniPathway" id="UPA01066"/>
<feature type="binding site" evidence="9">
    <location>
        <position position="214"/>
    </location>
    <ligand>
        <name>substrate</name>
    </ligand>
</feature>
<evidence type="ECO:0000256" key="7">
    <source>
        <dbReference type="ARBA" id="ARBA00023152"/>
    </source>
</evidence>
<comment type="subunit">
    <text evidence="9 10">Homodimer.</text>
</comment>
<organism evidence="11 12">
    <name type="scientific">Rhizobium deserti</name>
    <dbReference type="NCBI Taxonomy" id="2547961"/>
    <lineage>
        <taxon>Bacteria</taxon>
        <taxon>Pseudomonadati</taxon>
        <taxon>Pseudomonadota</taxon>
        <taxon>Alphaproteobacteria</taxon>
        <taxon>Hyphomicrobiales</taxon>
        <taxon>Rhizobiaceae</taxon>
        <taxon>Rhizobium/Agrobacterium group</taxon>
        <taxon>Rhizobium</taxon>
    </lineage>
</organism>
<name>A0A4R5ULC1_9HYPH</name>
<dbReference type="SUPFAM" id="SSF51351">
    <property type="entry name" value="Triosephosphate isomerase (TIM)"/>
    <property type="match status" value="1"/>
</dbReference>
<dbReference type="PANTHER" id="PTHR21139:SF42">
    <property type="entry name" value="TRIOSEPHOSPHATE ISOMERASE"/>
    <property type="match status" value="1"/>
</dbReference>
<dbReference type="RefSeq" id="WP_133314075.1">
    <property type="nucleotide sequence ID" value="NZ_SMTL01000001.1"/>
</dbReference>
<dbReference type="CDD" id="cd00311">
    <property type="entry name" value="TIM"/>
    <property type="match status" value="1"/>
</dbReference>
<dbReference type="PROSITE" id="PS00171">
    <property type="entry name" value="TIM_1"/>
    <property type="match status" value="1"/>
</dbReference>
<dbReference type="EC" id="5.3.1.1" evidence="9 10"/>
<evidence type="ECO:0000256" key="2">
    <source>
        <dbReference type="ARBA" id="ARBA00004680"/>
    </source>
</evidence>
<keyword evidence="8 9" id="KW-0413">Isomerase</keyword>
<evidence type="ECO:0000256" key="1">
    <source>
        <dbReference type="ARBA" id="ARBA00000148"/>
    </source>
</evidence>
<comment type="pathway">
    <text evidence="9 10">Carbohydrate biosynthesis; gluconeogenesis.</text>
</comment>
<reference evidence="11 12" key="1">
    <citation type="submission" date="2019-03" db="EMBL/GenBank/DDBJ databases">
        <title>Rhizobium sp. nov., an bacterium isolated from biocrust in Mu Us Desert.</title>
        <authorList>
            <person name="Lixiong L."/>
        </authorList>
    </citation>
    <scope>NUCLEOTIDE SEQUENCE [LARGE SCALE GENOMIC DNA]</scope>
    <source>
        <strain evidence="11 12">SPY-1</strain>
    </source>
</reference>
<dbReference type="HAMAP" id="MF_00147_B">
    <property type="entry name" value="TIM_B"/>
    <property type="match status" value="1"/>
</dbReference>
<dbReference type="OrthoDB" id="9809429at2"/>
<dbReference type="PROSITE" id="PS51440">
    <property type="entry name" value="TIM_2"/>
    <property type="match status" value="1"/>
</dbReference>
<sequence>MTPDVRPLVAGNWKMNGTRQSLTEIKAMAQGVQGPLSQHVDALICPPATLLYVATALSTDTPLMIGGQDCHYSTCGAHTGDISAEMIADCFGTHVIVGHSERRTDHAETDQQVRAKADAAHAVDLTAIICVGETADERDAYQTLDVLKRQIFGSVPQTATAENTVIAYEPVWAIGTGVTPTNSDVEVAHAFMRAELVARLGAEGSRMRILYGGSVKPSNARELMSIDNVDGALIGGASLKAEDFLAIYSVYEGLTA</sequence>
<protein>
    <recommendedName>
        <fullName evidence="9 10">Triosephosphate isomerase</fullName>
        <shortName evidence="9">TIM</shortName>
        <shortName evidence="9">TPI</shortName>
        <ecNumber evidence="9 10">5.3.1.1</ecNumber>
    </recommendedName>
    <alternativeName>
        <fullName evidence="9">Triose-phosphate isomerase</fullName>
    </alternativeName>
</protein>
<dbReference type="GO" id="GO:0006094">
    <property type="term" value="P:gluconeogenesis"/>
    <property type="evidence" value="ECO:0007669"/>
    <property type="project" value="UniProtKB-UniRule"/>
</dbReference>
<comment type="catalytic activity">
    <reaction evidence="1">
        <text>L-erythrulose 1-phosphate = D-erythrulose 4-phosphate</text>
        <dbReference type="Rhea" id="RHEA:49588"/>
        <dbReference type="ChEBI" id="CHEBI:58002"/>
        <dbReference type="ChEBI" id="CHEBI:90796"/>
        <dbReference type="EC" id="5.3.1.33"/>
    </reaction>
</comment>
<evidence type="ECO:0000313" key="11">
    <source>
        <dbReference type="EMBL" id="TDK38627.1"/>
    </source>
</evidence>
<comment type="similarity">
    <text evidence="4 9 10">Belongs to the triosephosphate isomerase family.</text>
</comment>
<dbReference type="GO" id="GO:0004807">
    <property type="term" value="F:triose-phosphate isomerase activity"/>
    <property type="evidence" value="ECO:0007669"/>
    <property type="project" value="UniProtKB-UniRule"/>
</dbReference>
<accession>A0A4R5ULC1</accession>
<feature type="active site" description="Proton acceptor" evidence="9">
    <location>
        <position position="169"/>
    </location>
</feature>
<comment type="caution">
    <text evidence="11">The sequence shown here is derived from an EMBL/GenBank/DDBJ whole genome shotgun (WGS) entry which is preliminary data.</text>
</comment>
<gene>
    <name evidence="9" type="primary">tpiA</name>
    <name evidence="11" type="ORF">E2F50_00235</name>
</gene>
<dbReference type="Pfam" id="PF00121">
    <property type="entry name" value="TIM"/>
    <property type="match status" value="1"/>
</dbReference>
<evidence type="ECO:0000256" key="3">
    <source>
        <dbReference type="ARBA" id="ARBA00004939"/>
    </source>
</evidence>
<evidence type="ECO:0000256" key="4">
    <source>
        <dbReference type="ARBA" id="ARBA00007422"/>
    </source>
</evidence>
<feature type="active site" description="Electrophile" evidence="9">
    <location>
        <position position="99"/>
    </location>
</feature>
<comment type="pathway">
    <text evidence="3">Carbohydrate metabolism; erythritol degradation.</text>
</comment>
<dbReference type="NCBIfam" id="TIGR00419">
    <property type="entry name" value="tim"/>
    <property type="match status" value="1"/>
</dbReference>
<keyword evidence="5 9" id="KW-0312">Gluconeogenesis</keyword>
<comment type="catalytic activity">
    <reaction evidence="9 10">
        <text>D-glyceraldehyde 3-phosphate = dihydroxyacetone phosphate</text>
        <dbReference type="Rhea" id="RHEA:18585"/>
        <dbReference type="ChEBI" id="CHEBI:57642"/>
        <dbReference type="ChEBI" id="CHEBI:59776"/>
        <dbReference type="EC" id="5.3.1.1"/>
    </reaction>
</comment>
<dbReference type="InterPro" id="IPR020861">
    <property type="entry name" value="Triosephosphate_isomerase_AS"/>
</dbReference>
<dbReference type="Gene3D" id="3.20.20.70">
    <property type="entry name" value="Aldolase class I"/>
    <property type="match status" value="1"/>
</dbReference>
<dbReference type="InterPro" id="IPR013785">
    <property type="entry name" value="Aldolase_TIM"/>
</dbReference>
<dbReference type="GO" id="GO:0006096">
    <property type="term" value="P:glycolytic process"/>
    <property type="evidence" value="ECO:0007669"/>
    <property type="project" value="UniProtKB-UniRule"/>
</dbReference>
<dbReference type="PANTHER" id="PTHR21139">
    <property type="entry name" value="TRIOSEPHOSPHATE ISOMERASE"/>
    <property type="match status" value="1"/>
</dbReference>
<dbReference type="GO" id="GO:0019563">
    <property type="term" value="P:glycerol catabolic process"/>
    <property type="evidence" value="ECO:0007669"/>
    <property type="project" value="TreeGrafter"/>
</dbReference>
<evidence type="ECO:0000256" key="9">
    <source>
        <dbReference type="HAMAP-Rule" id="MF_00147"/>
    </source>
</evidence>
<dbReference type="GO" id="GO:0005829">
    <property type="term" value="C:cytosol"/>
    <property type="evidence" value="ECO:0007669"/>
    <property type="project" value="TreeGrafter"/>
</dbReference>
<evidence type="ECO:0000256" key="10">
    <source>
        <dbReference type="RuleBase" id="RU363013"/>
    </source>
</evidence>
<dbReference type="EMBL" id="SMTL01000001">
    <property type="protein sequence ID" value="TDK38627.1"/>
    <property type="molecule type" value="Genomic_DNA"/>
</dbReference>
<dbReference type="Proteomes" id="UP000295238">
    <property type="component" value="Unassembled WGS sequence"/>
</dbReference>
<evidence type="ECO:0000256" key="8">
    <source>
        <dbReference type="ARBA" id="ARBA00023235"/>
    </source>
</evidence>
<keyword evidence="6 9" id="KW-0963">Cytoplasm</keyword>
<keyword evidence="7 9" id="KW-0324">Glycolysis</keyword>
<dbReference type="UniPathway" id="UPA00109">
    <property type="reaction ID" value="UER00189"/>
</dbReference>
<proteinExistence type="inferred from homology"/>
<dbReference type="UniPathway" id="UPA00138"/>